<evidence type="ECO:0000256" key="1">
    <source>
        <dbReference type="ARBA" id="ARBA00007637"/>
    </source>
</evidence>
<comment type="similarity">
    <text evidence="1">Belongs to the NAD(P)-dependent epimerase/dehydratase family.</text>
</comment>
<dbReference type="PANTHER" id="PTHR43000">
    <property type="entry name" value="DTDP-D-GLUCOSE 4,6-DEHYDRATASE-RELATED"/>
    <property type="match status" value="1"/>
</dbReference>
<sequence length="314" mass="33175">MSTILVTGATGVIGAVTVAQLIDQGHEVVGLDLYPQPGNLGAYRDQVEIVAGDVTDLSLLLQLIRSRRVTRVLHLAAFLSAESLTDPTKSVKVNTIGTGAVLDAARALDVERTCIASTISVMGPAAMYGGKVTTEDDPPSPTTPYGVSKLASEIVARKFREGGLDVNVIRPAVTYGLGRFTSLSGLLNAVVRDVALGRKAVFPPWPGGPERGKLQTIYAKDMAATFVAGVLGPRTENMIFNAPTSEVHSVPEAVQVLRDLVPDADITIDQAVGTSVDEFPLIDGSRARTELGVVPKYTLADGFAEMISFFRAAE</sequence>
<dbReference type="InterPro" id="IPR036291">
    <property type="entry name" value="NAD(P)-bd_dom_sf"/>
</dbReference>
<dbReference type="Pfam" id="PF01370">
    <property type="entry name" value="Epimerase"/>
    <property type="match status" value="1"/>
</dbReference>
<comment type="caution">
    <text evidence="3">The sequence shown here is derived from an EMBL/GenBank/DDBJ whole genome shotgun (WGS) entry which is preliminary data.</text>
</comment>
<feature type="domain" description="NAD-dependent epimerase/dehydratase" evidence="2">
    <location>
        <begin position="4"/>
        <end position="228"/>
    </location>
</feature>
<dbReference type="Proteomes" id="UP001519654">
    <property type="component" value="Unassembled WGS sequence"/>
</dbReference>
<evidence type="ECO:0000313" key="4">
    <source>
        <dbReference type="Proteomes" id="UP001519654"/>
    </source>
</evidence>
<reference evidence="3 4" key="1">
    <citation type="submission" date="2021-06" db="EMBL/GenBank/DDBJ databases">
        <title>Actinoplanes lichenicola sp. nov., and Actinoplanes ovalisporus sp. nov., isolated from lichen in Thailand.</title>
        <authorList>
            <person name="Saeng-In P."/>
            <person name="Kanchanasin P."/>
            <person name="Yuki M."/>
            <person name="Kudo T."/>
            <person name="Ohkuma M."/>
            <person name="Phongsopitanun W."/>
            <person name="Tanasupawat S."/>
        </authorList>
    </citation>
    <scope>NUCLEOTIDE SEQUENCE [LARGE SCALE GENOMIC DNA]</scope>
    <source>
        <strain evidence="3 4">NBRC 110975</strain>
    </source>
</reference>
<dbReference type="CDD" id="cd08946">
    <property type="entry name" value="SDR_e"/>
    <property type="match status" value="1"/>
</dbReference>
<gene>
    <name evidence="3" type="ORF">KOI35_27150</name>
</gene>
<dbReference type="RefSeq" id="WP_215791443.1">
    <property type="nucleotide sequence ID" value="NZ_JAHKKG010000008.1"/>
</dbReference>
<evidence type="ECO:0000259" key="2">
    <source>
        <dbReference type="Pfam" id="PF01370"/>
    </source>
</evidence>
<keyword evidence="4" id="KW-1185">Reference proteome</keyword>
<dbReference type="EMBL" id="JAHKKG010000008">
    <property type="protein sequence ID" value="MBU2667191.1"/>
    <property type="molecule type" value="Genomic_DNA"/>
</dbReference>
<dbReference type="Gene3D" id="3.40.50.720">
    <property type="entry name" value="NAD(P)-binding Rossmann-like Domain"/>
    <property type="match status" value="1"/>
</dbReference>
<name>A0ABS5YVU0_9ACTN</name>
<dbReference type="SUPFAM" id="SSF51735">
    <property type="entry name" value="NAD(P)-binding Rossmann-fold domains"/>
    <property type="match status" value="1"/>
</dbReference>
<protein>
    <submittedName>
        <fullName evidence="3">NAD(P)-dependent oxidoreductase</fullName>
    </submittedName>
</protein>
<accession>A0ABS5YVU0</accession>
<dbReference type="InterPro" id="IPR001509">
    <property type="entry name" value="Epimerase_deHydtase"/>
</dbReference>
<evidence type="ECO:0000313" key="3">
    <source>
        <dbReference type="EMBL" id="MBU2667191.1"/>
    </source>
</evidence>
<organism evidence="3 4">
    <name type="scientific">Paractinoplanes bogorensis</name>
    <dbReference type="NCBI Taxonomy" id="1610840"/>
    <lineage>
        <taxon>Bacteria</taxon>
        <taxon>Bacillati</taxon>
        <taxon>Actinomycetota</taxon>
        <taxon>Actinomycetes</taxon>
        <taxon>Micromonosporales</taxon>
        <taxon>Micromonosporaceae</taxon>
        <taxon>Paractinoplanes</taxon>
    </lineage>
</organism>
<proteinExistence type="inferred from homology"/>